<dbReference type="EMBL" id="MN918661">
    <property type="protein sequence ID" value="QJI53516.1"/>
    <property type="molecule type" value="Genomic_RNA"/>
</dbReference>
<sequence length="280" mass="32111">MPPWSSKMITSSSFVPPSHRLTALYRQLDSTPMHLRQQTSAAILKLLSGLLTRGDLKKYVLFLTEQYDPTQESSITTRAMRFLEAYLRVLCHCYELHLKTSLITVLSSSLTEVIRLAFGNHIHPSHLKLLLDRFIDLVQEEFKDPLNFTNQQDPVHIINRLPITNLQVNLILKSKLIVTNVPLNLKITLDLKEPTMKFPNLEIPAPLHRIPTSGPPKTSTHLTTPHTTDHQLGTSTSSHYTRTCLCCDLSLCKKNFKNKSKKSKTWRRRFLLPLRQTKVD</sequence>
<feature type="compositionally biased region" description="Low complexity" evidence="1">
    <location>
        <begin position="215"/>
        <end position="226"/>
    </location>
</feature>
<protein>
    <submittedName>
        <fullName evidence="2">Uncharacterized protein</fullName>
    </submittedName>
</protein>
<proteinExistence type="predicted"/>
<accession>A0A6M3YTV2</accession>
<evidence type="ECO:0000313" key="2">
    <source>
        <dbReference type="EMBL" id="QJI53516.1"/>
    </source>
</evidence>
<feature type="region of interest" description="Disordered" evidence="1">
    <location>
        <begin position="206"/>
        <end position="234"/>
    </location>
</feature>
<name>A0A6M3YTV2_9VIRU</name>
<organism evidence="2">
    <name type="scientific">Picornavirales sp</name>
    <dbReference type="NCBI Taxonomy" id="1955153"/>
    <lineage>
        <taxon>Viruses</taxon>
        <taxon>Riboviria</taxon>
        <taxon>Orthornavirae</taxon>
        <taxon>Pisuviricota</taxon>
        <taxon>Pisoniviricetes</taxon>
        <taxon>Picornavirales</taxon>
    </lineage>
</organism>
<reference evidence="2" key="1">
    <citation type="submission" date="2020-01" db="EMBL/GenBank/DDBJ databases">
        <title>Viral genomes from wild and zoo birds in China.</title>
        <authorList>
            <person name="Zhao M."/>
            <person name="Shan L.T."/>
            <person name="Yang X.S."/>
            <person name="Zhang W."/>
        </authorList>
    </citation>
    <scope>NUCLEOTIDE SEQUENCE</scope>
    <source>
        <strain evidence="2">Dwb184shi1</strain>
    </source>
</reference>
<evidence type="ECO:0000256" key="1">
    <source>
        <dbReference type="SAM" id="MobiDB-lite"/>
    </source>
</evidence>